<dbReference type="SUPFAM" id="SSF58104">
    <property type="entry name" value="Methyl-accepting chemotaxis protein (MCP) signaling domain"/>
    <property type="match status" value="1"/>
</dbReference>
<evidence type="ECO:0000259" key="14">
    <source>
        <dbReference type="PROSITE" id="PS50111"/>
    </source>
</evidence>
<dbReference type="GeneID" id="97306498"/>
<evidence type="ECO:0000256" key="13">
    <source>
        <dbReference type="SAM" id="Phobius"/>
    </source>
</evidence>
<evidence type="ECO:0000256" key="9">
    <source>
        <dbReference type="ARBA" id="ARBA00023224"/>
    </source>
</evidence>
<evidence type="ECO:0000259" key="15">
    <source>
        <dbReference type="PROSITE" id="PS50885"/>
    </source>
</evidence>
<dbReference type="Pfam" id="PF00015">
    <property type="entry name" value="MCPsignal"/>
    <property type="match status" value="1"/>
</dbReference>
<comment type="subcellular location">
    <subcellularLocation>
        <location evidence="1">Cell inner membrane</location>
        <topology evidence="1">Multi-pass membrane protein</topology>
    </subcellularLocation>
</comment>
<evidence type="ECO:0000256" key="6">
    <source>
        <dbReference type="ARBA" id="ARBA00022692"/>
    </source>
</evidence>
<protein>
    <recommendedName>
        <fullName evidence="18">HAMP domain-containing protein</fullName>
    </recommendedName>
</protein>
<dbReference type="PROSITE" id="PS50885">
    <property type="entry name" value="HAMP"/>
    <property type="match status" value="1"/>
</dbReference>
<evidence type="ECO:0000256" key="4">
    <source>
        <dbReference type="ARBA" id="ARBA00022500"/>
    </source>
</evidence>
<evidence type="ECO:0008006" key="18">
    <source>
        <dbReference type="Google" id="ProtNLM"/>
    </source>
</evidence>
<dbReference type="GO" id="GO:0006935">
    <property type="term" value="P:chemotaxis"/>
    <property type="evidence" value="ECO:0007669"/>
    <property type="project" value="UniProtKB-KW"/>
</dbReference>
<keyword evidence="5" id="KW-0997">Cell inner membrane</keyword>
<dbReference type="SMART" id="SM00283">
    <property type="entry name" value="MA"/>
    <property type="match status" value="1"/>
</dbReference>
<dbReference type="InterPro" id="IPR004089">
    <property type="entry name" value="MCPsignal_dom"/>
</dbReference>
<dbReference type="Pfam" id="PF02203">
    <property type="entry name" value="TarH"/>
    <property type="match status" value="1"/>
</dbReference>
<dbReference type="InterPro" id="IPR003122">
    <property type="entry name" value="Tar_rcpt_lig-bd"/>
</dbReference>
<dbReference type="PRINTS" id="PR00260">
    <property type="entry name" value="CHEMTRNSDUCR"/>
</dbReference>
<dbReference type="FunFam" id="1.10.287.950:FF:000001">
    <property type="entry name" value="Methyl-accepting chemotaxis sensory transducer"/>
    <property type="match status" value="1"/>
</dbReference>
<feature type="domain" description="Methyl-accepting transducer" evidence="14">
    <location>
        <begin position="270"/>
        <end position="499"/>
    </location>
</feature>
<dbReference type="Pfam" id="PF00672">
    <property type="entry name" value="HAMP"/>
    <property type="match status" value="1"/>
</dbReference>
<reference evidence="16 17" key="1">
    <citation type="submission" date="2019-03" db="EMBL/GenBank/DDBJ databases">
        <title>Complete Genome Sequence of Paraburkholderia dipogonis ICMP 19430T, a Nitrogen-fixing Symbiont of the South African Invasive Legume Dipogon lignosus in New Zealand.</title>
        <authorList>
            <person name="De Meyer S.E."/>
        </authorList>
    </citation>
    <scope>NUCLEOTIDE SEQUENCE [LARGE SCALE GENOMIC DNA]</scope>
    <source>
        <strain evidence="16 17">ICMP 19430</strain>
    </source>
</reference>
<evidence type="ECO:0000256" key="5">
    <source>
        <dbReference type="ARBA" id="ARBA00022519"/>
    </source>
</evidence>
<dbReference type="AlphaFoldDB" id="A0A4Y8MKC9"/>
<sequence>MLTSSVRLKTRLGLSFAALGMVCVITAAFGLKGIADANTRAEVFYQQVVLPTQYLQNAFRLQCVRAIQLLEAMSIKDAQARKERFDLIEILKQPADRQFDLFRLSDKPASTQALAARFIADRVRLEEGFTEAVRLGRSGDMPSAAAAMAQNVRPYAISMGREIDQLSDGLSKEADDSRHRDDVAYRRIVLLMATLMAVGGSMACAYVWHQMRLLARSLDGIQTALRKTSCTLDLTCRAPVERMDEIGRTASAFNELIGRFSEAICAVLVAAGTVATATRQIAAGNVDLSCRTDEQAASLEKAAASMTQLTETVKQGADNARHARLLAENAATMAELGDEAVQSMVETIRAINQSSARISEITGLIEGIAFQTNILALNAAVEAARAGEQGRGFAVVASEVRALAHRSSSAAKEIKGLIESSTTLVQGGTQQACEVSGTIAQVKHAISQVSLIVGEIADASAEQSVGIEQLSQAVEQMDILTQRNAALVEQAAAAAQSLEEQTAKLNLAVCVFVVADQADAAAQATSTDEVYVRDSRLMVQAGMR</sequence>
<evidence type="ECO:0000256" key="1">
    <source>
        <dbReference type="ARBA" id="ARBA00004429"/>
    </source>
</evidence>
<evidence type="ECO:0000313" key="17">
    <source>
        <dbReference type="Proteomes" id="UP000297385"/>
    </source>
</evidence>
<comment type="caution">
    <text evidence="16">The sequence shown here is derived from an EMBL/GenBank/DDBJ whole genome shotgun (WGS) entry which is preliminary data.</text>
</comment>
<evidence type="ECO:0000256" key="2">
    <source>
        <dbReference type="ARBA" id="ARBA00022475"/>
    </source>
</evidence>
<organism evidence="16 17">
    <name type="scientific">Paraburkholderia dipogonis</name>
    <dbReference type="NCBI Taxonomy" id="1211383"/>
    <lineage>
        <taxon>Bacteria</taxon>
        <taxon>Pseudomonadati</taxon>
        <taxon>Pseudomonadota</taxon>
        <taxon>Betaproteobacteria</taxon>
        <taxon>Burkholderiales</taxon>
        <taxon>Burkholderiaceae</taxon>
        <taxon>Paraburkholderia</taxon>
    </lineage>
</organism>
<keyword evidence="9 11" id="KW-0807">Transducer</keyword>
<keyword evidence="3" id="KW-0488">Methylation</keyword>
<keyword evidence="6 13" id="KW-0812">Transmembrane</keyword>
<dbReference type="InterPro" id="IPR051310">
    <property type="entry name" value="MCP_chemotaxis"/>
</dbReference>
<keyword evidence="7 13" id="KW-1133">Transmembrane helix</keyword>
<name>A0A4Y8MKC9_9BURK</name>
<evidence type="ECO:0000256" key="3">
    <source>
        <dbReference type="ARBA" id="ARBA00022481"/>
    </source>
</evidence>
<keyword evidence="8 13" id="KW-0472">Membrane</keyword>
<evidence type="ECO:0000313" key="16">
    <source>
        <dbReference type="EMBL" id="TFE37891.1"/>
    </source>
</evidence>
<gene>
    <name evidence="16" type="ORF">E2553_41790</name>
</gene>
<evidence type="ECO:0000256" key="10">
    <source>
        <dbReference type="ARBA" id="ARBA00029447"/>
    </source>
</evidence>
<dbReference type="GO" id="GO:0004888">
    <property type="term" value="F:transmembrane signaling receptor activity"/>
    <property type="evidence" value="ECO:0007669"/>
    <property type="project" value="InterPro"/>
</dbReference>
<evidence type="ECO:0000256" key="12">
    <source>
        <dbReference type="SAM" id="Coils"/>
    </source>
</evidence>
<dbReference type="PROSITE" id="PS50111">
    <property type="entry name" value="CHEMOTAXIS_TRANSDUC_2"/>
    <property type="match status" value="1"/>
</dbReference>
<keyword evidence="12" id="KW-0175">Coiled coil</keyword>
<dbReference type="Gene3D" id="1.10.287.950">
    <property type="entry name" value="Methyl-accepting chemotaxis protein"/>
    <property type="match status" value="1"/>
</dbReference>
<dbReference type="PANTHER" id="PTHR43531">
    <property type="entry name" value="PROTEIN ICFG"/>
    <property type="match status" value="1"/>
</dbReference>
<evidence type="ECO:0000256" key="7">
    <source>
        <dbReference type="ARBA" id="ARBA00022989"/>
    </source>
</evidence>
<keyword evidence="2" id="KW-1003">Cell membrane</keyword>
<dbReference type="CDD" id="cd11386">
    <property type="entry name" value="MCP_signal"/>
    <property type="match status" value="1"/>
</dbReference>
<dbReference type="PANTHER" id="PTHR43531:SF14">
    <property type="entry name" value="METHYL-ACCEPTING CHEMOTAXIS PROTEIN I-RELATED"/>
    <property type="match status" value="1"/>
</dbReference>
<dbReference type="InterPro" id="IPR004090">
    <property type="entry name" value="Chemotax_Me-accpt_rcpt"/>
</dbReference>
<feature type="domain" description="HAMP" evidence="15">
    <location>
        <begin position="212"/>
        <end position="265"/>
    </location>
</feature>
<proteinExistence type="inferred from homology"/>
<dbReference type="GO" id="GO:0007165">
    <property type="term" value="P:signal transduction"/>
    <property type="evidence" value="ECO:0007669"/>
    <property type="project" value="UniProtKB-KW"/>
</dbReference>
<comment type="similarity">
    <text evidence="10">Belongs to the methyl-accepting chemotaxis (MCP) protein family.</text>
</comment>
<feature type="coiled-coil region" evidence="12">
    <location>
        <begin position="470"/>
        <end position="508"/>
    </location>
</feature>
<accession>A0A4Y8MKC9</accession>
<feature type="transmembrane region" description="Helical" evidence="13">
    <location>
        <begin position="12"/>
        <end position="31"/>
    </location>
</feature>
<evidence type="ECO:0000256" key="8">
    <source>
        <dbReference type="ARBA" id="ARBA00023136"/>
    </source>
</evidence>
<dbReference type="RefSeq" id="WP_134466406.1">
    <property type="nucleotide sequence ID" value="NZ_JBHMFL010000148.1"/>
</dbReference>
<feature type="transmembrane region" description="Helical" evidence="13">
    <location>
        <begin position="188"/>
        <end position="208"/>
    </location>
</feature>
<evidence type="ECO:0000256" key="11">
    <source>
        <dbReference type="PROSITE-ProRule" id="PRU00284"/>
    </source>
</evidence>
<dbReference type="InterPro" id="IPR003660">
    <property type="entry name" value="HAMP_dom"/>
</dbReference>
<dbReference type="Proteomes" id="UP000297385">
    <property type="component" value="Unassembled WGS sequence"/>
</dbReference>
<dbReference type="GO" id="GO:0005886">
    <property type="term" value="C:plasma membrane"/>
    <property type="evidence" value="ECO:0007669"/>
    <property type="project" value="UniProtKB-SubCell"/>
</dbReference>
<dbReference type="EMBL" id="SNVI01000005">
    <property type="protein sequence ID" value="TFE37891.1"/>
    <property type="molecule type" value="Genomic_DNA"/>
</dbReference>
<keyword evidence="4" id="KW-0145">Chemotaxis</keyword>